<protein>
    <submittedName>
        <fullName evidence="1">Uncharacterized protein</fullName>
    </submittedName>
</protein>
<dbReference type="AlphaFoldDB" id="A0A9Q3H6B6"/>
<name>A0A9Q3H6B6_9BASI</name>
<sequence>MITFIPDNKDSRNSLIPLSNDFSTSSTCAALVGDSKTTSFPSFVHIPSLNYPQSLLISRDEVFKEIKYFREDNHISSLHLFHGNVDLPPASYHASLEELFDGKEDPEESETMMTVFPPSYHQYLVESSKVEAEKCPPHHACDHNIKLKGSSTLYQTKSQRHSGPRFQRI</sequence>
<proteinExistence type="predicted"/>
<dbReference type="EMBL" id="AVOT02011765">
    <property type="protein sequence ID" value="MBW0492807.1"/>
    <property type="molecule type" value="Genomic_DNA"/>
</dbReference>
<keyword evidence="2" id="KW-1185">Reference proteome</keyword>
<evidence type="ECO:0000313" key="1">
    <source>
        <dbReference type="EMBL" id="MBW0492807.1"/>
    </source>
</evidence>
<organism evidence="1 2">
    <name type="scientific">Austropuccinia psidii MF-1</name>
    <dbReference type="NCBI Taxonomy" id="1389203"/>
    <lineage>
        <taxon>Eukaryota</taxon>
        <taxon>Fungi</taxon>
        <taxon>Dikarya</taxon>
        <taxon>Basidiomycota</taxon>
        <taxon>Pucciniomycotina</taxon>
        <taxon>Pucciniomycetes</taxon>
        <taxon>Pucciniales</taxon>
        <taxon>Sphaerophragmiaceae</taxon>
        <taxon>Austropuccinia</taxon>
    </lineage>
</organism>
<accession>A0A9Q3H6B6</accession>
<reference evidence="1" key="1">
    <citation type="submission" date="2021-03" db="EMBL/GenBank/DDBJ databases">
        <title>Draft genome sequence of rust myrtle Austropuccinia psidii MF-1, a brazilian biotype.</title>
        <authorList>
            <person name="Quecine M.C."/>
            <person name="Pachon D.M.R."/>
            <person name="Bonatelli M.L."/>
            <person name="Correr F.H."/>
            <person name="Franceschini L.M."/>
            <person name="Leite T.F."/>
            <person name="Margarido G.R.A."/>
            <person name="Almeida C.A."/>
            <person name="Ferrarezi J.A."/>
            <person name="Labate C.A."/>
        </authorList>
    </citation>
    <scope>NUCLEOTIDE SEQUENCE</scope>
    <source>
        <strain evidence="1">MF-1</strain>
    </source>
</reference>
<evidence type="ECO:0000313" key="2">
    <source>
        <dbReference type="Proteomes" id="UP000765509"/>
    </source>
</evidence>
<dbReference type="Proteomes" id="UP000765509">
    <property type="component" value="Unassembled WGS sequence"/>
</dbReference>
<gene>
    <name evidence="1" type="ORF">O181_032522</name>
</gene>
<comment type="caution">
    <text evidence="1">The sequence shown here is derived from an EMBL/GenBank/DDBJ whole genome shotgun (WGS) entry which is preliminary data.</text>
</comment>